<dbReference type="EMBL" id="CM016762">
    <property type="protein sequence ID" value="TMS37199.1"/>
    <property type="molecule type" value="Genomic_DNA"/>
</dbReference>
<accession>A0A4U8UWM3</accession>
<gene>
    <name evidence="2" type="ORF">L596_004177</name>
</gene>
<reference evidence="2 3" key="2">
    <citation type="journal article" date="2019" name="G3 (Bethesda)">
        <title>Hybrid Assembly of the Genome of the Entomopathogenic Nematode Steinernema carpocapsae Identifies the X-Chromosome.</title>
        <authorList>
            <person name="Serra L."/>
            <person name="Macchietto M."/>
            <person name="Macias-Munoz A."/>
            <person name="McGill C.J."/>
            <person name="Rodriguez I.M."/>
            <person name="Rodriguez B."/>
            <person name="Murad R."/>
            <person name="Mortazavi A."/>
        </authorList>
    </citation>
    <scope>NUCLEOTIDE SEQUENCE [LARGE SCALE GENOMIC DNA]</scope>
    <source>
        <strain evidence="2 3">ALL</strain>
    </source>
</reference>
<name>A0A4U8UWM3_STECR</name>
<evidence type="ECO:0000313" key="2">
    <source>
        <dbReference type="EMBL" id="TMS37199.1"/>
    </source>
</evidence>
<reference evidence="2 3" key="1">
    <citation type="journal article" date="2015" name="Genome Biol.">
        <title>Comparative genomics of Steinernema reveals deeply conserved gene regulatory networks.</title>
        <authorList>
            <person name="Dillman A.R."/>
            <person name="Macchietto M."/>
            <person name="Porter C.F."/>
            <person name="Rogers A."/>
            <person name="Williams B."/>
            <person name="Antoshechkin I."/>
            <person name="Lee M.M."/>
            <person name="Goodwin Z."/>
            <person name="Lu X."/>
            <person name="Lewis E.E."/>
            <person name="Goodrich-Blair H."/>
            <person name="Stock S.P."/>
            <person name="Adams B.J."/>
            <person name="Sternberg P.W."/>
            <person name="Mortazavi A."/>
        </authorList>
    </citation>
    <scope>NUCLEOTIDE SEQUENCE [LARGE SCALE GENOMIC DNA]</scope>
    <source>
        <strain evidence="2 3">ALL</strain>
    </source>
</reference>
<comment type="caution">
    <text evidence="2">The sequence shown here is derived from an EMBL/GenBank/DDBJ whole genome shotgun (WGS) entry which is preliminary data.</text>
</comment>
<proteinExistence type="predicted"/>
<evidence type="ECO:0000256" key="1">
    <source>
        <dbReference type="SAM" id="MobiDB-lite"/>
    </source>
</evidence>
<sequence length="113" mass="13445">MHVSKISEHWPAFVYIKDIQKYHKYEDIDQFMDVEREKPSVLDESEPLNQLRESFPLFRKITIPETEPQRPKQGAERNSGNKRFSKLGNKFNVHIAVYYQQRLGRSIEGHFVP</sequence>
<evidence type="ECO:0000313" key="3">
    <source>
        <dbReference type="Proteomes" id="UP000298663"/>
    </source>
</evidence>
<dbReference type="AlphaFoldDB" id="A0A4U8UWM3"/>
<organism evidence="2 3">
    <name type="scientific">Steinernema carpocapsae</name>
    <name type="common">Entomopathogenic nematode</name>
    <dbReference type="NCBI Taxonomy" id="34508"/>
    <lineage>
        <taxon>Eukaryota</taxon>
        <taxon>Metazoa</taxon>
        <taxon>Ecdysozoa</taxon>
        <taxon>Nematoda</taxon>
        <taxon>Chromadorea</taxon>
        <taxon>Rhabditida</taxon>
        <taxon>Tylenchina</taxon>
        <taxon>Panagrolaimomorpha</taxon>
        <taxon>Strongyloidoidea</taxon>
        <taxon>Steinernematidae</taxon>
        <taxon>Steinernema</taxon>
    </lineage>
</organism>
<protein>
    <submittedName>
        <fullName evidence="2">Uncharacterized protein</fullName>
    </submittedName>
</protein>
<dbReference type="Proteomes" id="UP000298663">
    <property type="component" value="Chromosome X"/>
</dbReference>
<feature type="region of interest" description="Disordered" evidence="1">
    <location>
        <begin position="63"/>
        <end position="85"/>
    </location>
</feature>
<dbReference type="EMBL" id="AZBU02000001">
    <property type="protein sequence ID" value="TMS37199.1"/>
    <property type="molecule type" value="Genomic_DNA"/>
</dbReference>
<keyword evidence="3" id="KW-1185">Reference proteome</keyword>